<dbReference type="Gene3D" id="3.40.50.720">
    <property type="entry name" value="NAD(P)-binding Rossmann-like Domain"/>
    <property type="match status" value="2"/>
</dbReference>
<dbReference type="Pfam" id="PF07994">
    <property type="entry name" value="NAD_binding_5"/>
    <property type="match status" value="1"/>
</dbReference>
<gene>
    <name evidence="2" type="primary">LOC106470700</name>
</gene>
<accession>A0ABM1BQI6</accession>
<reference evidence="2" key="1">
    <citation type="submission" date="2025-08" db="UniProtKB">
        <authorList>
            <consortium name="RefSeq"/>
        </authorList>
    </citation>
    <scope>IDENTIFICATION</scope>
    <source>
        <tissue evidence="2">Muscle</tissue>
    </source>
</reference>
<protein>
    <submittedName>
        <fullName evidence="2">Inositol-3-phosphate synthase 1-B-like isoform X1</fullName>
    </submittedName>
</protein>
<dbReference type="Proteomes" id="UP000694941">
    <property type="component" value="Unplaced"/>
</dbReference>
<dbReference type="InterPro" id="IPR036291">
    <property type="entry name" value="NAD(P)-bd_dom_sf"/>
</dbReference>
<dbReference type="PANTHER" id="PTHR11510">
    <property type="entry name" value="MYO-INOSITOL-1 PHOSPHATE SYNTHASE"/>
    <property type="match status" value="1"/>
</dbReference>
<proteinExistence type="predicted"/>
<dbReference type="SUPFAM" id="SSF51735">
    <property type="entry name" value="NAD(P)-binding Rossmann-fold domains"/>
    <property type="match status" value="1"/>
</dbReference>
<dbReference type="PIRSF" id="PIRSF015578">
    <property type="entry name" value="Myoinos-ppht_syn"/>
    <property type="match status" value="1"/>
</dbReference>
<organism evidence="1 2">
    <name type="scientific">Limulus polyphemus</name>
    <name type="common">Atlantic horseshoe crab</name>
    <dbReference type="NCBI Taxonomy" id="6850"/>
    <lineage>
        <taxon>Eukaryota</taxon>
        <taxon>Metazoa</taxon>
        <taxon>Ecdysozoa</taxon>
        <taxon>Arthropoda</taxon>
        <taxon>Chelicerata</taxon>
        <taxon>Merostomata</taxon>
        <taxon>Xiphosura</taxon>
        <taxon>Limulidae</taxon>
        <taxon>Limulus</taxon>
    </lineage>
</organism>
<evidence type="ECO:0000313" key="1">
    <source>
        <dbReference type="Proteomes" id="UP000694941"/>
    </source>
</evidence>
<dbReference type="InterPro" id="IPR002587">
    <property type="entry name" value="Myo-inos-1-P_Synthase"/>
</dbReference>
<dbReference type="GeneID" id="106470700"/>
<name>A0ABM1BQI6_LIMPO</name>
<sequence length="548" mass="61014">MPKIQVHSSRIQYTDSYIEAVYGYQNTEVRIHGDIFHVHPRTTKFTFRTNLQVPKVGIMLVGWGTETGTTVTATVLANKLGLINKDQGSQREHVNYVGSITQSTTVMLGLTNDGNEVNVPLKDLLPMVNPNDIIIDGWDLCSLNLSESLERVETINNDLKHQLHHEMKQMKPRKSILNRDFLPSKENIIVDNIIPGTREEQMAQIRKDINDFKTQKLLDKIIVVWIANEEKNNDVIDGVNDTADNLLKSIEKNTCAIAPSTLFAVASILEGCSFINGTSQNTFVPGCIELAERHKVFIVGDRIQSLQTLTESSMLDFLTSAGIRVNSVVQQNKVEKSTIFSTTNVQCGANDHYKGNLEMNTTMGSGTGPEECSCSKDGNVQIPEVFSRAEYHLELGIEGLNTIVVYNTCKDFLLASPILLDLIILTELCQRIIFRVGDSLKFQSFNSVLSVLGYLCKVPLMTRKAPVINTLYRQRKCIENILRACLGLAPENNMSLESKLSDSTDWNESQDIMRSRAQSKIVTMDDIRAVVGSVHNLPSGEVLAGSLH</sequence>
<evidence type="ECO:0000313" key="2">
    <source>
        <dbReference type="RefSeq" id="XP_013786720.1"/>
    </source>
</evidence>
<keyword evidence="1" id="KW-1185">Reference proteome</keyword>
<dbReference type="RefSeq" id="XP_013786720.1">
    <property type="nucleotide sequence ID" value="XM_013931266.2"/>
</dbReference>